<protein>
    <submittedName>
        <fullName evidence="1">Uncharacterized protein</fullName>
    </submittedName>
</protein>
<gene>
    <name evidence="1" type="ORF">SDC9_136814</name>
</gene>
<dbReference type="InterPro" id="IPR044000">
    <property type="entry name" value="Phage_tube_2"/>
</dbReference>
<organism evidence="1">
    <name type="scientific">bioreactor metagenome</name>
    <dbReference type="NCBI Taxonomy" id="1076179"/>
    <lineage>
        <taxon>unclassified sequences</taxon>
        <taxon>metagenomes</taxon>
        <taxon>ecological metagenomes</taxon>
    </lineage>
</organism>
<evidence type="ECO:0000313" key="1">
    <source>
        <dbReference type="EMBL" id="MPM89702.1"/>
    </source>
</evidence>
<accession>A0A645DMD1</accession>
<dbReference type="EMBL" id="VSSQ01037092">
    <property type="protein sequence ID" value="MPM89702.1"/>
    <property type="molecule type" value="Genomic_DNA"/>
</dbReference>
<dbReference type="Pfam" id="PF18906">
    <property type="entry name" value="Phage_tube_2"/>
    <property type="match status" value="1"/>
</dbReference>
<dbReference type="AlphaFoldDB" id="A0A645DMD1"/>
<name>A0A645DMD1_9ZZZZ</name>
<sequence length="166" mass="17736">MGSKRTVGTVPFASNLTNISLLKFNNFQGMIEEGGSRLAIVTEASLNVDFGLDSNTYAIGGGGYRTELPEGYLQVSGNIKAFFENAVLLNKAINNTTTSLNIKFINGTHSLGFFMEEVIIEQSSPGIDNEKGIIINLPFKAFYNSGTGGSAIVTTLINSYASYALS</sequence>
<comment type="caution">
    <text evidence="1">The sequence shown here is derived from an EMBL/GenBank/DDBJ whole genome shotgun (WGS) entry which is preliminary data.</text>
</comment>
<proteinExistence type="predicted"/>
<reference evidence="1" key="1">
    <citation type="submission" date="2019-08" db="EMBL/GenBank/DDBJ databases">
        <authorList>
            <person name="Kucharzyk K."/>
            <person name="Murdoch R.W."/>
            <person name="Higgins S."/>
            <person name="Loffler F."/>
        </authorList>
    </citation>
    <scope>NUCLEOTIDE SEQUENCE</scope>
</reference>